<dbReference type="Proteomes" id="UP001611397">
    <property type="component" value="Unassembled WGS sequence"/>
</dbReference>
<dbReference type="PROSITE" id="PS51841">
    <property type="entry name" value="LTD"/>
    <property type="match status" value="2"/>
</dbReference>
<comment type="caution">
    <text evidence="3">The sequence shown here is derived from an EMBL/GenBank/DDBJ whole genome shotgun (WGS) entry which is preliminary data.</text>
</comment>
<dbReference type="SUPFAM" id="SSF74853">
    <property type="entry name" value="Lamin A/C globular tail domain"/>
    <property type="match status" value="2"/>
</dbReference>
<feature type="compositionally biased region" description="Low complexity" evidence="1">
    <location>
        <begin position="173"/>
        <end position="192"/>
    </location>
</feature>
<keyword evidence="4" id="KW-1185">Reference proteome</keyword>
<feature type="compositionally biased region" description="Low complexity" evidence="1">
    <location>
        <begin position="575"/>
        <end position="586"/>
    </location>
</feature>
<dbReference type="InterPro" id="IPR036415">
    <property type="entry name" value="Lamin_tail_dom_sf"/>
</dbReference>
<organism evidence="3 4">
    <name type="scientific">Streptomyces olivaceoviridis</name>
    <name type="common">Streptomyces corchorusii</name>
    <dbReference type="NCBI Taxonomy" id="1921"/>
    <lineage>
        <taxon>Bacteria</taxon>
        <taxon>Bacillati</taxon>
        <taxon>Actinomycetota</taxon>
        <taxon>Actinomycetes</taxon>
        <taxon>Kitasatosporales</taxon>
        <taxon>Streptomycetaceae</taxon>
        <taxon>Streptomyces</taxon>
    </lineage>
</organism>
<dbReference type="RefSeq" id="WP_398781145.1">
    <property type="nucleotide sequence ID" value="NZ_JBIRUT010000024.1"/>
</dbReference>
<feature type="domain" description="LTD" evidence="2">
    <location>
        <begin position="414"/>
        <end position="512"/>
    </location>
</feature>
<evidence type="ECO:0000313" key="4">
    <source>
        <dbReference type="Proteomes" id="UP001611397"/>
    </source>
</evidence>
<name>A0ABW7VKA2_STROI</name>
<gene>
    <name evidence="3" type="ORF">ACH49L_33965</name>
</gene>
<reference evidence="3 4" key="1">
    <citation type="submission" date="2024-10" db="EMBL/GenBank/DDBJ databases">
        <title>The Natural Products Discovery Center: Release of the First 8490 Sequenced Strains for Exploring Actinobacteria Biosynthetic Diversity.</title>
        <authorList>
            <person name="Kalkreuter E."/>
            <person name="Kautsar S.A."/>
            <person name="Yang D."/>
            <person name="Bader C.D."/>
            <person name="Teijaro C.N."/>
            <person name="Fluegel L."/>
            <person name="Davis C.M."/>
            <person name="Simpson J.R."/>
            <person name="Lauterbach L."/>
            <person name="Steele A.D."/>
            <person name="Gui C."/>
            <person name="Meng S."/>
            <person name="Li G."/>
            <person name="Viehrig K."/>
            <person name="Ye F."/>
            <person name="Su P."/>
            <person name="Kiefer A.F."/>
            <person name="Nichols A."/>
            <person name="Cepeda A.J."/>
            <person name="Yan W."/>
            <person name="Fan B."/>
            <person name="Jiang Y."/>
            <person name="Adhikari A."/>
            <person name="Zheng C.-J."/>
            <person name="Schuster L."/>
            <person name="Cowan T.M."/>
            <person name="Smanski M.J."/>
            <person name="Chevrette M.G."/>
            <person name="De Carvalho L.P.S."/>
            <person name="Shen B."/>
        </authorList>
    </citation>
    <scope>NUCLEOTIDE SEQUENCE [LARGE SCALE GENOMIC DNA]</scope>
    <source>
        <strain evidence="3 4">NPDC020295</strain>
    </source>
</reference>
<proteinExistence type="predicted"/>
<feature type="region of interest" description="Disordered" evidence="1">
    <location>
        <begin position="97"/>
        <end position="192"/>
    </location>
</feature>
<dbReference type="SUPFAM" id="SSF101908">
    <property type="entry name" value="Putative isomerase YbhE"/>
    <property type="match status" value="1"/>
</dbReference>
<evidence type="ECO:0000256" key="1">
    <source>
        <dbReference type="SAM" id="MobiDB-lite"/>
    </source>
</evidence>
<dbReference type="EMBL" id="JBIRWM010000020">
    <property type="protein sequence ID" value="MFI2160636.1"/>
    <property type="molecule type" value="Genomic_DNA"/>
</dbReference>
<dbReference type="Gene3D" id="2.60.40.1260">
    <property type="entry name" value="Lamin Tail domain"/>
    <property type="match status" value="2"/>
</dbReference>
<feature type="domain" description="LTD" evidence="2">
    <location>
        <begin position="280"/>
        <end position="378"/>
    </location>
</feature>
<feature type="compositionally biased region" description="Low complexity" evidence="1">
    <location>
        <begin position="147"/>
        <end position="165"/>
    </location>
</feature>
<feature type="compositionally biased region" description="Gly residues" evidence="1">
    <location>
        <begin position="544"/>
        <end position="566"/>
    </location>
</feature>
<evidence type="ECO:0000313" key="3">
    <source>
        <dbReference type="EMBL" id="MFI2160636.1"/>
    </source>
</evidence>
<feature type="compositionally biased region" description="Basic and acidic residues" evidence="1">
    <location>
        <begin position="132"/>
        <end position="146"/>
    </location>
</feature>
<evidence type="ECO:0000259" key="2">
    <source>
        <dbReference type="PROSITE" id="PS51841"/>
    </source>
</evidence>
<accession>A0ABW7VKA2</accession>
<protein>
    <submittedName>
        <fullName evidence="3">Lamin tail domain-containing protein</fullName>
    </submittedName>
</protein>
<dbReference type="InterPro" id="IPR001322">
    <property type="entry name" value="Lamin_tail_dom"/>
</dbReference>
<dbReference type="Pfam" id="PF00932">
    <property type="entry name" value="LTD"/>
    <property type="match status" value="2"/>
</dbReference>
<feature type="region of interest" description="Disordered" evidence="1">
    <location>
        <begin position="542"/>
        <end position="591"/>
    </location>
</feature>
<sequence length="908" mass="94528">MGGETPLSRLDALRRARRVVEQQAVRRLGLIDRWIAEEERREAERRRGEEMRPTSSDWLIQYGLNRASRGGDGSLLATKRYTGQPVGAGAVQRALAVDRGSGDARPPDPTNTRQYRGADAAHTSVSAASGRADPHPLNRPAEEGVQGRRSWSRGWPGPGRPAWGPTSSRPPRTWSAPTAGATSTSTPATTRPQSWGVLLVGGQAGASDSLRQGCRSRVAAMCAWRSSGQQVAFSRSTRRFNVVSPEFRLVPTSHSRVGVASVCAAAFTFSGLVATVLLAAQPAAAADPAGYQNVRINEVTSSNNDTVELYNSGSTAVNLSGWKMSDDSLSPQSFTPSATTITAGGFVTFNSPKGLGDSDKLVIYTAGGAVVDRVEWATDKAKPAMARCGGDGTGAWVTATSATTFGAANASDCPSSVPSASQVRINEVTSDASDTVELYNDGTSAVSIGSWKYVDSDTNHSPVSISSSSPSATSIPAHGYATFNSALGLGDNDSFFLLDSNGTTVDSVTWATDGAKPSDERCTNGTGWFQTSTTATLGSANSCSGGGSSGGGGGQVGHLLGGGGSLTSGCTPEAPSDTSSTPTGTSAWPGGLDVTITDNACAFTTSTGPEGRDVSGLAFDPANPSVLWAAKNKNWLYKLVKTNGKWAPDPSWSATGKQIRFAGGLGQPDSEGLTVGGNGHIYVTSERDNANNTVPKDTIMEFDPAATGSTLTPVHQWDMTSQFPQLNTGSKDDANLGFEGVGYVPDSWLTANGWVDPLTGAAYNPANYPLHGSGLYFAGLEWDGTLHVYGLNSDGTFTTFGTISTGKASVMDVMFDAGTQRIVATCDNTCGETHTFMKVNASGTIVPDVTYTNPAVMPIDNLEGFAIAPTSTCVNGLREAVWTDDGIYGFGSGTSSYGHALYSGTFPC</sequence>